<feature type="region of interest" description="Disordered" evidence="1">
    <location>
        <begin position="1"/>
        <end position="63"/>
    </location>
</feature>
<feature type="compositionally biased region" description="Polar residues" evidence="1">
    <location>
        <begin position="47"/>
        <end position="63"/>
    </location>
</feature>
<name>A0ABD0R5H2_CIRMR</name>
<comment type="caution">
    <text evidence="2">The sequence shown here is derived from an EMBL/GenBank/DDBJ whole genome shotgun (WGS) entry which is preliminary data.</text>
</comment>
<keyword evidence="3" id="KW-1185">Reference proteome</keyword>
<proteinExistence type="predicted"/>
<dbReference type="AlphaFoldDB" id="A0ABD0R5H2"/>
<evidence type="ECO:0000256" key="1">
    <source>
        <dbReference type="SAM" id="MobiDB-lite"/>
    </source>
</evidence>
<sequence>LVALEMDSEEDDDDDILMKKPLPQPQPELKNSLDDRVTSSPAPDLTCTRSHSASSAYNPTPAK</sequence>
<organism evidence="2 3">
    <name type="scientific">Cirrhinus mrigala</name>
    <name type="common">Mrigala</name>
    <dbReference type="NCBI Taxonomy" id="683832"/>
    <lineage>
        <taxon>Eukaryota</taxon>
        <taxon>Metazoa</taxon>
        <taxon>Chordata</taxon>
        <taxon>Craniata</taxon>
        <taxon>Vertebrata</taxon>
        <taxon>Euteleostomi</taxon>
        <taxon>Actinopterygii</taxon>
        <taxon>Neopterygii</taxon>
        <taxon>Teleostei</taxon>
        <taxon>Ostariophysi</taxon>
        <taxon>Cypriniformes</taxon>
        <taxon>Cyprinidae</taxon>
        <taxon>Labeoninae</taxon>
        <taxon>Labeonini</taxon>
        <taxon>Cirrhinus</taxon>
    </lineage>
</organism>
<feature type="compositionally biased region" description="Acidic residues" evidence="1">
    <location>
        <begin position="1"/>
        <end position="15"/>
    </location>
</feature>
<protein>
    <submittedName>
        <fullName evidence="2">Uncharacterized protein</fullName>
    </submittedName>
</protein>
<gene>
    <name evidence="2" type="ORF">M9458_011566</name>
</gene>
<dbReference type="EMBL" id="JAMKFB020000005">
    <property type="protein sequence ID" value="KAL0193270.1"/>
    <property type="molecule type" value="Genomic_DNA"/>
</dbReference>
<feature type="non-terminal residue" evidence="2">
    <location>
        <position position="1"/>
    </location>
</feature>
<evidence type="ECO:0000313" key="2">
    <source>
        <dbReference type="EMBL" id="KAL0193270.1"/>
    </source>
</evidence>
<feature type="non-terminal residue" evidence="2">
    <location>
        <position position="63"/>
    </location>
</feature>
<accession>A0ABD0R5H2</accession>
<dbReference type="Proteomes" id="UP001529510">
    <property type="component" value="Unassembled WGS sequence"/>
</dbReference>
<evidence type="ECO:0000313" key="3">
    <source>
        <dbReference type="Proteomes" id="UP001529510"/>
    </source>
</evidence>
<reference evidence="2 3" key="1">
    <citation type="submission" date="2024-05" db="EMBL/GenBank/DDBJ databases">
        <title>Genome sequencing and assembly of Indian major carp, Cirrhinus mrigala (Hamilton, 1822).</title>
        <authorList>
            <person name="Mohindra V."/>
            <person name="Chowdhury L.M."/>
            <person name="Lal K."/>
            <person name="Jena J.K."/>
        </authorList>
    </citation>
    <scope>NUCLEOTIDE SEQUENCE [LARGE SCALE GENOMIC DNA]</scope>
    <source>
        <strain evidence="2">CM1030</strain>
        <tissue evidence="2">Blood</tissue>
    </source>
</reference>